<evidence type="ECO:0000256" key="1">
    <source>
        <dbReference type="ARBA" id="ARBA00022574"/>
    </source>
</evidence>
<feature type="repeat" description="WD" evidence="3">
    <location>
        <begin position="5"/>
        <end position="39"/>
    </location>
</feature>
<dbReference type="EMBL" id="VDFG01001048">
    <property type="protein sequence ID" value="MBA4466815.1"/>
    <property type="molecule type" value="Genomic_DNA"/>
</dbReference>
<dbReference type="Proteomes" id="UP000538075">
    <property type="component" value="Unassembled WGS sequence"/>
</dbReference>
<comment type="caution">
    <text evidence="4">The sequence shown here is derived from an EMBL/GenBank/DDBJ whole genome shotgun (WGS) entry which is preliminary data.</text>
</comment>
<evidence type="ECO:0000256" key="2">
    <source>
        <dbReference type="ARBA" id="ARBA00022737"/>
    </source>
</evidence>
<name>A0A838WQ26_9CYAN</name>
<dbReference type="Gene3D" id="2.130.10.10">
    <property type="entry name" value="YVTN repeat-like/Quinoprotein amine dehydrogenase"/>
    <property type="match status" value="1"/>
</dbReference>
<sequence length="74" mass="8425">EKHTLTGHQDGVNSVTISPDGKTLVSASFDKTIKIWDISDVNVKSLLQKVCNRVRNYLRHDNLVPVEDRYLCDQ</sequence>
<dbReference type="InterPro" id="IPR015943">
    <property type="entry name" value="WD40/YVTN_repeat-like_dom_sf"/>
</dbReference>
<dbReference type="InterPro" id="IPR036322">
    <property type="entry name" value="WD40_repeat_dom_sf"/>
</dbReference>
<evidence type="ECO:0000313" key="4">
    <source>
        <dbReference type="EMBL" id="MBA4466815.1"/>
    </source>
</evidence>
<reference evidence="4 5" key="1">
    <citation type="journal article" date="2020" name="J. Appl. Phycol.">
        <title>Morphological changes and genome evolution in Raphidiopsis raciborskii CS-506 after 23 years in culture.</title>
        <authorList>
            <person name="Willis A."/>
            <person name="Bent S.J."/>
            <person name="Jameson I.D."/>
        </authorList>
    </citation>
    <scope>NUCLEOTIDE SEQUENCE [LARGE SCALE GENOMIC DNA]</scope>
    <source>
        <strain evidence="4 5">CS-506_A</strain>
    </source>
</reference>
<dbReference type="PROSITE" id="PS50082">
    <property type="entry name" value="WD_REPEATS_2"/>
    <property type="match status" value="1"/>
</dbReference>
<feature type="non-terminal residue" evidence="4">
    <location>
        <position position="1"/>
    </location>
</feature>
<dbReference type="InterPro" id="IPR001680">
    <property type="entry name" value="WD40_rpt"/>
</dbReference>
<dbReference type="InterPro" id="IPR019775">
    <property type="entry name" value="WD40_repeat_CS"/>
</dbReference>
<dbReference type="PROSITE" id="PS00678">
    <property type="entry name" value="WD_REPEATS_1"/>
    <property type="match status" value="1"/>
</dbReference>
<evidence type="ECO:0000313" key="5">
    <source>
        <dbReference type="Proteomes" id="UP000538075"/>
    </source>
</evidence>
<dbReference type="SUPFAM" id="SSF50978">
    <property type="entry name" value="WD40 repeat-like"/>
    <property type="match status" value="1"/>
</dbReference>
<dbReference type="AlphaFoldDB" id="A0A838WQ26"/>
<dbReference type="GO" id="GO:0005524">
    <property type="term" value="F:ATP binding"/>
    <property type="evidence" value="ECO:0007669"/>
    <property type="project" value="UniProtKB-KW"/>
</dbReference>
<dbReference type="PROSITE" id="PS50294">
    <property type="entry name" value="WD_REPEATS_REGION"/>
    <property type="match status" value="1"/>
</dbReference>
<organism evidence="4 5">
    <name type="scientific">Cylindrospermopsis raciborskii CS-506_A</name>
    <dbReference type="NCBI Taxonomy" id="2585140"/>
    <lineage>
        <taxon>Bacteria</taxon>
        <taxon>Bacillati</taxon>
        <taxon>Cyanobacteriota</taxon>
        <taxon>Cyanophyceae</taxon>
        <taxon>Nostocales</taxon>
        <taxon>Aphanizomenonaceae</taxon>
        <taxon>Cylindrospermopsis</taxon>
    </lineage>
</organism>
<dbReference type="SMART" id="SM00320">
    <property type="entry name" value="WD40"/>
    <property type="match status" value="1"/>
</dbReference>
<gene>
    <name evidence="4" type="ORF">FHK98_15775</name>
</gene>
<accession>A0A838WQ26</accession>
<dbReference type="Pfam" id="PF00400">
    <property type="entry name" value="WD40"/>
    <property type="match status" value="1"/>
</dbReference>
<proteinExistence type="predicted"/>
<dbReference type="PANTHER" id="PTHR19848:SF8">
    <property type="entry name" value="F-BOX AND WD REPEAT DOMAIN CONTAINING 7"/>
    <property type="match status" value="1"/>
</dbReference>
<protein>
    <submittedName>
        <fullName evidence="4">ATP-binding protein</fullName>
    </submittedName>
</protein>
<keyword evidence="2" id="KW-0677">Repeat</keyword>
<evidence type="ECO:0000256" key="3">
    <source>
        <dbReference type="PROSITE-ProRule" id="PRU00221"/>
    </source>
</evidence>
<keyword evidence="1 3" id="KW-0853">WD repeat</keyword>
<keyword evidence="4" id="KW-0547">Nucleotide-binding</keyword>
<dbReference type="PANTHER" id="PTHR19848">
    <property type="entry name" value="WD40 REPEAT PROTEIN"/>
    <property type="match status" value="1"/>
</dbReference>
<keyword evidence="4" id="KW-0067">ATP-binding</keyword>